<dbReference type="RefSeq" id="WP_017433755.1">
    <property type="nucleotide sequence ID" value="NZ_CP021075.1"/>
</dbReference>
<organism evidence="2 3">
    <name type="scientific">Burkholderia glumae</name>
    <name type="common">Pseudomonas glumae</name>
    <dbReference type="NCBI Taxonomy" id="337"/>
    <lineage>
        <taxon>Bacteria</taxon>
        <taxon>Pseudomonadati</taxon>
        <taxon>Pseudomonadota</taxon>
        <taxon>Betaproteobacteria</taxon>
        <taxon>Burkholderiales</taxon>
        <taxon>Burkholderiaceae</taxon>
        <taxon>Burkholderia</taxon>
    </lineage>
</organism>
<dbReference type="EMBL" id="CP099583">
    <property type="protein sequence ID" value="USS42803.1"/>
    <property type="molecule type" value="Genomic_DNA"/>
</dbReference>
<dbReference type="GeneID" id="93068679"/>
<evidence type="ECO:0000256" key="1">
    <source>
        <dbReference type="SAM" id="MobiDB-lite"/>
    </source>
</evidence>
<gene>
    <name evidence="2" type="ORF">NFI99_11530</name>
</gene>
<protein>
    <submittedName>
        <fullName evidence="2">Uncharacterized protein</fullName>
    </submittedName>
</protein>
<proteinExistence type="predicted"/>
<sequence>MTDRVPVGIDPGWDHDVGQSRLGPDMALDQRLASLCIDTQNNAIMNSVGLEYRDALARLARQADDAAATC</sequence>
<keyword evidence="3" id="KW-1185">Reference proteome</keyword>
<feature type="region of interest" description="Disordered" evidence="1">
    <location>
        <begin position="1"/>
        <end position="21"/>
    </location>
</feature>
<evidence type="ECO:0000313" key="2">
    <source>
        <dbReference type="EMBL" id="USS42803.1"/>
    </source>
</evidence>
<evidence type="ECO:0000313" key="3">
    <source>
        <dbReference type="Proteomes" id="UP001056386"/>
    </source>
</evidence>
<name>A0ABY5B7J3_BURGL</name>
<dbReference type="Proteomes" id="UP001056386">
    <property type="component" value="Chromosome 2"/>
</dbReference>
<reference evidence="2" key="1">
    <citation type="submission" date="2022-06" db="EMBL/GenBank/DDBJ databases">
        <title>Draft genome sequence of Burkholderia glumae strain GR20004 isolated from rice panicle showing bacterial panicle blight.</title>
        <authorList>
            <person name="Choi S.Y."/>
            <person name="Lee Y.H."/>
        </authorList>
    </citation>
    <scope>NUCLEOTIDE SEQUENCE</scope>
    <source>
        <strain evidence="2">GR20004</strain>
    </source>
</reference>
<accession>A0ABY5B7J3</accession>